<name>A0A5C1ASD1_9BACT</name>
<dbReference type="AlphaFoldDB" id="A0A5C1ASD1"/>
<dbReference type="EMBL" id="CP042425">
    <property type="protein sequence ID" value="QEL20946.1"/>
    <property type="molecule type" value="Genomic_DNA"/>
</dbReference>
<organism evidence="3 4">
    <name type="scientific">Limnoglobus roseus</name>
    <dbReference type="NCBI Taxonomy" id="2598579"/>
    <lineage>
        <taxon>Bacteria</taxon>
        <taxon>Pseudomonadati</taxon>
        <taxon>Planctomycetota</taxon>
        <taxon>Planctomycetia</taxon>
        <taxon>Gemmatales</taxon>
        <taxon>Gemmataceae</taxon>
        <taxon>Limnoglobus</taxon>
    </lineage>
</organism>
<dbReference type="InterPro" id="IPR011935">
    <property type="entry name" value="CHP02231"/>
</dbReference>
<proteinExistence type="predicted"/>
<accession>A0A5C1ASD1</accession>
<evidence type="ECO:0000259" key="2">
    <source>
        <dbReference type="Pfam" id="PF13598"/>
    </source>
</evidence>
<protein>
    <recommendedName>
        <fullName evidence="2">DUF4139 domain-containing protein</fullName>
    </recommendedName>
</protein>
<reference evidence="4" key="1">
    <citation type="submission" date="2019-08" db="EMBL/GenBank/DDBJ databases">
        <title>Limnoglobus roseus gen. nov., sp. nov., a novel freshwater planctomycete with a giant genome from the family Gemmataceae.</title>
        <authorList>
            <person name="Kulichevskaya I.S."/>
            <person name="Naumoff D.G."/>
            <person name="Miroshnikov K."/>
            <person name="Ivanova A."/>
            <person name="Philippov D.A."/>
            <person name="Hakobyan A."/>
            <person name="Rijpstra I.C."/>
            <person name="Sinninghe Damste J.S."/>
            <person name="Liesack W."/>
            <person name="Dedysh S.N."/>
        </authorList>
    </citation>
    <scope>NUCLEOTIDE SEQUENCE [LARGE SCALE GENOMIC DNA]</scope>
    <source>
        <strain evidence="4">PX52</strain>
    </source>
</reference>
<evidence type="ECO:0000256" key="1">
    <source>
        <dbReference type="SAM" id="Coils"/>
    </source>
</evidence>
<feature type="coiled-coil region" evidence="1">
    <location>
        <begin position="718"/>
        <end position="745"/>
    </location>
</feature>
<gene>
    <name evidence="3" type="ORF">PX52LOC_08074</name>
</gene>
<evidence type="ECO:0000313" key="3">
    <source>
        <dbReference type="EMBL" id="QEL20946.1"/>
    </source>
</evidence>
<dbReference type="PANTHER" id="PTHR31005">
    <property type="entry name" value="DUF4139 DOMAIN-CONTAINING PROTEIN"/>
    <property type="match status" value="1"/>
</dbReference>
<dbReference type="KEGG" id="lrs:PX52LOC_08074"/>
<dbReference type="Pfam" id="PF13598">
    <property type="entry name" value="DUF4139"/>
    <property type="match status" value="1"/>
</dbReference>
<dbReference type="OrthoDB" id="9777444at2"/>
<keyword evidence="4" id="KW-1185">Reference proteome</keyword>
<dbReference type="Proteomes" id="UP000324974">
    <property type="component" value="Chromosome"/>
</dbReference>
<evidence type="ECO:0000313" key="4">
    <source>
        <dbReference type="Proteomes" id="UP000324974"/>
    </source>
</evidence>
<keyword evidence="1" id="KW-0175">Coiled coil</keyword>
<dbReference type="RefSeq" id="WP_149115189.1">
    <property type="nucleotide sequence ID" value="NZ_CP042425.1"/>
</dbReference>
<dbReference type="InterPro" id="IPR037291">
    <property type="entry name" value="DUF4139"/>
</dbReference>
<feature type="domain" description="DUF4139" evidence="2">
    <location>
        <begin position="238"/>
        <end position="628"/>
    </location>
</feature>
<dbReference type="PANTHER" id="PTHR31005:SF8">
    <property type="entry name" value="DUF4139 DOMAIN-CONTAINING PROTEIN"/>
    <property type="match status" value="1"/>
</dbReference>
<sequence>MTLRLLAGTVGLLFVLLLIPLVSGQDGGPAAKPVDLPLTRIVLFNAGVGYFQREGVVDGNARVEMRFPEPDVNDLLKSLVLEDKDGGKVKAITYDGKHPVEVTLKAFTIDVTANPTIGDLLAQVRGEKVEITDKQGGSVTGLIVGIDRPQAVTTTFTQKDGEPSTTTTTTPTAAGETLNLLTADGLQAVPLAQAKKIKLLKAELEAEFRKALEVLAAARGASKKAITVNFDGNGRRRVRVGYVMEAPMWKASYRLSLGDKPTAGLQGWAAVENTTEEDWTNVKVGLVAGRPMAFQMDLYQPLFVPRPTVEPELYASLRPPVYQGGVAAAGQFGGGGFGGGGLGGMPGAGAANNLGAGGGLAGIGGLGGNLGFQGQYGIQGGQFGRPSARELMGPRLSYEELQGRLSQKVEGMAGVPAKPSGPNGGSHSTVLSAAAAVALGDTFEYKIEDPITLPRLKSALLPIVNDPVETKRVSIYNANVQNKHPLLGVRLTNKSKLHLAQGPVTVYDGETFVGDARLPDLAAGESRLISYAIDLHTEVVPRDGEAKRTVEMVAFRGGRLVTREITRQTTEYVIRNRGSQDRQLIIERPIRSGWKPAATTKPSETTRDSYRFEVTAKAGATTTLTVGEESLTPEDLVVERMADTALQFYAATAAASPAIKQAAGQILELRGVQEATKKASADEDAALKAIGEDQTRIRANLERVPKDSDAYKRYLKKFDDQETEIEKRQAKQKELKAKLAADEKAYKDYLTKLKVE</sequence>